<gene>
    <name evidence="6" type="ORF">ElyMa_000373100</name>
</gene>
<dbReference type="SMART" id="SM00320">
    <property type="entry name" value="WD40"/>
    <property type="match status" value="3"/>
</dbReference>
<comment type="caution">
    <text evidence="6">The sequence shown here is derived from an EMBL/GenBank/DDBJ whole genome shotgun (WGS) entry which is preliminary data.</text>
</comment>
<keyword evidence="1 5" id="KW-0853">WD repeat</keyword>
<dbReference type="AlphaFoldDB" id="A0AAV4FFN2"/>
<comment type="similarity">
    <text evidence="4">Belongs to the WD repeat PAAF1/RPN14 family.</text>
</comment>
<evidence type="ECO:0000313" key="6">
    <source>
        <dbReference type="EMBL" id="GFR72217.1"/>
    </source>
</evidence>
<evidence type="ECO:0000256" key="4">
    <source>
        <dbReference type="ARBA" id="ARBA00038321"/>
    </source>
</evidence>
<evidence type="ECO:0000256" key="3">
    <source>
        <dbReference type="ARBA" id="ARBA00022942"/>
    </source>
</evidence>
<sequence>MAAPTERLVLQSDWDQVLRERNGKAWVIHKTSVPPSDYSELHGHGLSSDGLLYITSKDEEFSVSNITKKSLMLSFNGEQGFISRKFVAPSITFSTIHTHKKQVICLDTTPGGLGVSSDSEGKLKLWQTNTGEVRRNLEGHVGDVYTCRFFPSGIVVLSAGADMMVKVWSAETGECATTITGHKAAVLDSDIIDRGRNVITCSRDGTAKLWDVGQQACLGTFEEIGGGDVNACSIGIPENSIDLGTPSIVKICGTQEGYFYLLDLRNTSEPLLKWKESRGPVLSILPHKGGFFSST</sequence>
<dbReference type="PANTHER" id="PTHR19857">
    <property type="entry name" value="MITOCHONDRIAL DIVISION PROTEIN 1-RELATED"/>
    <property type="match status" value="1"/>
</dbReference>
<dbReference type="SUPFAM" id="SSF50978">
    <property type="entry name" value="WD40 repeat-like"/>
    <property type="match status" value="1"/>
</dbReference>
<dbReference type="PANTHER" id="PTHR19857:SF19">
    <property type="entry name" value="26S PROTEASOME REGULATORY SUBUNIT RPN14"/>
    <property type="match status" value="1"/>
</dbReference>
<feature type="repeat" description="WD" evidence="5">
    <location>
        <begin position="137"/>
        <end position="178"/>
    </location>
</feature>
<dbReference type="PROSITE" id="PS00678">
    <property type="entry name" value="WD_REPEATS_1"/>
    <property type="match status" value="1"/>
</dbReference>
<keyword evidence="7" id="KW-1185">Reference proteome</keyword>
<keyword evidence="3" id="KW-0647">Proteasome</keyword>
<dbReference type="Gene3D" id="2.130.10.10">
    <property type="entry name" value="YVTN repeat-like/Quinoprotein amine dehydrogenase"/>
    <property type="match status" value="2"/>
</dbReference>
<evidence type="ECO:0000313" key="7">
    <source>
        <dbReference type="Proteomes" id="UP000762676"/>
    </source>
</evidence>
<dbReference type="EMBL" id="BMAT01000733">
    <property type="protein sequence ID" value="GFR72217.1"/>
    <property type="molecule type" value="Genomic_DNA"/>
</dbReference>
<dbReference type="InterPro" id="IPR015943">
    <property type="entry name" value="WD40/YVTN_repeat-like_dom_sf"/>
</dbReference>
<evidence type="ECO:0000256" key="1">
    <source>
        <dbReference type="ARBA" id="ARBA00022574"/>
    </source>
</evidence>
<keyword evidence="2" id="KW-0677">Repeat</keyword>
<dbReference type="InterPro" id="IPR001680">
    <property type="entry name" value="WD40_rpt"/>
</dbReference>
<accession>A0AAV4FFN2</accession>
<feature type="repeat" description="WD" evidence="5">
    <location>
        <begin position="179"/>
        <end position="220"/>
    </location>
</feature>
<dbReference type="Pfam" id="PF00400">
    <property type="entry name" value="WD40"/>
    <property type="match status" value="2"/>
</dbReference>
<proteinExistence type="inferred from homology"/>
<feature type="non-terminal residue" evidence="6">
    <location>
        <position position="295"/>
    </location>
</feature>
<evidence type="ECO:0000256" key="5">
    <source>
        <dbReference type="PROSITE-ProRule" id="PRU00221"/>
    </source>
</evidence>
<evidence type="ECO:0000256" key="2">
    <source>
        <dbReference type="ARBA" id="ARBA00022737"/>
    </source>
</evidence>
<dbReference type="InterPro" id="IPR051179">
    <property type="entry name" value="WD_repeat_multifunction"/>
</dbReference>
<dbReference type="InterPro" id="IPR036322">
    <property type="entry name" value="WD40_repeat_dom_sf"/>
</dbReference>
<protein>
    <submittedName>
        <fullName evidence="6">Proteasomal ATPase-associated factor 1-like</fullName>
    </submittedName>
</protein>
<dbReference type="PROSITE" id="PS50294">
    <property type="entry name" value="WD_REPEATS_REGION"/>
    <property type="match status" value="2"/>
</dbReference>
<dbReference type="InterPro" id="IPR019775">
    <property type="entry name" value="WD40_repeat_CS"/>
</dbReference>
<organism evidence="6 7">
    <name type="scientific">Elysia marginata</name>
    <dbReference type="NCBI Taxonomy" id="1093978"/>
    <lineage>
        <taxon>Eukaryota</taxon>
        <taxon>Metazoa</taxon>
        <taxon>Spiralia</taxon>
        <taxon>Lophotrochozoa</taxon>
        <taxon>Mollusca</taxon>
        <taxon>Gastropoda</taxon>
        <taxon>Heterobranchia</taxon>
        <taxon>Euthyneura</taxon>
        <taxon>Panpulmonata</taxon>
        <taxon>Sacoglossa</taxon>
        <taxon>Placobranchoidea</taxon>
        <taxon>Plakobranchidae</taxon>
        <taxon>Elysia</taxon>
    </lineage>
</organism>
<name>A0AAV4FFN2_9GAST</name>
<dbReference type="Proteomes" id="UP000762676">
    <property type="component" value="Unassembled WGS sequence"/>
</dbReference>
<dbReference type="PROSITE" id="PS50082">
    <property type="entry name" value="WD_REPEATS_2"/>
    <property type="match status" value="2"/>
</dbReference>
<dbReference type="GO" id="GO:0000502">
    <property type="term" value="C:proteasome complex"/>
    <property type="evidence" value="ECO:0007669"/>
    <property type="project" value="UniProtKB-KW"/>
</dbReference>
<reference evidence="6 7" key="1">
    <citation type="journal article" date="2021" name="Elife">
        <title>Chloroplast acquisition without the gene transfer in kleptoplastic sea slugs, Plakobranchus ocellatus.</title>
        <authorList>
            <person name="Maeda T."/>
            <person name="Takahashi S."/>
            <person name="Yoshida T."/>
            <person name="Shimamura S."/>
            <person name="Takaki Y."/>
            <person name="Nagai Y."/>
            <person name="Toyoda A."/>
            <person name="Suzuki Y."/>
            <person name="Arimoto A."/>
            <person name="Ishii H."/>
            <person name="Satoh N."/>
            <person name="Nishiyama T."/>
            <person name="Hasebe M."/>
            <person name="Maruyama T."/>
            <person name="Minagawa J."/>
            <person name="Obokata J."/>
            <person name="Shigenobu S."/>
        </authorList>
    </citation>
    <scope>NUCLEOTIDE SEQUENCE [LARGE SCALE GENOMIC DNA]</scope>
</reference>